<keyword evidence="3" id="KW-0479">Metal-binding</keyword>
<dbReference type="InterPro" id="IPR008753">
    <property type="entry name" value="Peptidase_M13_N"/>
</dbReference>
<feature type="domain" description="Peptidase M13 N-terminal" evidence="9">
    <location>
        <begin position="73"/>
        <end position="465"/>
    </location>
</feature>
<dbReference type="GO" id="GO:0005886">
    <property type="term" value="C:plasma membrane"/>
    <property type="evidence" value="ECO:0007669"/>
    <property type="project" value="TreeGrafter"/>
</dbReference>
<dbReference type="PANTHER" id="PTHR11733">
    <property type="entry name" value="ZINC METALLOPROTEASE FAMILY M13 NEPRILYSIN-RELATED"/>
    <property type="match status" value="1"/>
</dbReference>
<keyword evidence="5" id="KW-0862">Zinc</keyword>
<sequence length="729" mass="86687">MTDTTKQNKTKKTKPKQNKTKKCNQTSRLAFNSFEDEYENSQIYNLDKANANIETALVKLFKTPFTPSKITAQDDYYTYINYRWLMETSKSSEKYSKSKKYFSQIDDFRLKQDEVYIQLIDIVKEYIKTDKSKKATAISNVYHSLLYLNSSSINRHANIMRESIQLYIHNDNLWEFLAHINHQEVVCWASPIYWKVIPDEKDSTKFRNNIAIPQLSLYDYKMYSKTKDPSETKSYISYKNKVKKEYFRFINRIFQSFYGKDHGFKPQDVFDVECDILEAMNCYTIANDAENGYNVVKSEEAEAKYGFNWSTFATFLGYKKAPDFFICDSLNYLKCICELLKVNWKTPKWQAYWNFIYLRQMARFDKDARHIYFDFFGKFLAGQKEMFPSDIYPIFGLSITFNTFLTEEYTKHNFNENLVNYVERMGYDLIKVYKRIIKRNTWLSPKTKKYALQKLEHLKLDIGYPKKMREDPLLDYQSDDAWGNMQKISWWRNSKYISLEGEDVIDIPYVDWQSFKLVGQQSYIVNAFYTPTSNSIYIPLAYLQKPFIDMDERGIEYNLAHLGFTLGHEMSHCLDDLGSQYDYKGDLHDWWTPEDRKKYQSIINDIVKQYEEYAAYDGIKFDASIGVGEDMADISGLAICEEYLRDFQDKNEDIVPIRSLSFQAFFVYYAVQERQHIYREALSAQLKTNPHPLDKYRCNVPLSRLELFRSLYNVKKGDKMYWHSTNTIW</sequence>
<dbReference type="InterPro" id="IPR000718">
    <property type="entry name" value="Peptidase_M13"/>
</dbReference>
<dbReference type="CDD" id="cd08662">
    <property type="entry name" value="M13"/>
    <property type="match status" value="1"/>
</dbReference>
<dbReference type="InterPro" id="IPR018497">
    <property type="entry name" value="Peptidase_M13_C"/>
</dbReference>
<feature type="domain" description="Peptidase M13 C-terminal" evidence="8">
    <location>
        <begin position="526"/>
        <end position="726"/>
    </location>
</feature>
<organism evidence="10">
    <name type="scientific">viral metagenome</name>
    <dbReference type="NCBI Taxonomy" id="1070528"/>
    <lineage>
        <taxon>unclassified sequences</taxon>
        <taxon>metagenomes</taxon>
        <taxon>organismal metagenomes</taxon>
    </lineage>
</organism>
<dbReference type="Gene3D" id="3.40.390.10">
    <property type="entry name" value="Collagenase (Catalytic Domain)"/>
    <property type="match status" value="1"/>
</dbReference>
<evidence type="ECO:0000256" key="6">
    <source>
        <dbReference type="ARBA" id="ARBA00023049"/>
    </source>
</evidence>
<evidence type="ECO:0000256" key="3">
    <source>
        <dbReference type="ARBA" id="ARBA00022723"/>
    </source>
</evidence>
<dbReference type="PROSITE" id="PS51885">
    <property type="entry name" value="NEPRILYSIN"/>
    <property type="match status" value="1"/>
</dbReference>
<evidence type="ECO:0000259" key="9">
    <source>
        <dbReference type="Pfam" id="PF05649"/>
    </source>
</evidence>
<evidence type="ECO:0000256" key="4">
    <source>
        <dbReference type="ARBA" id="ARBA00022801"/>
    </source>
</evidence>
<dbReference type="GO" id="GO:0016485">
    <property type="term" value="P:protein processing"/>
    <property type="evidence" value="ECO:0007669"/>
    <property type="project" value="TreeGrafter"/>
</dbReference>
<name>A0A6C0EUM5_9ZZZZ</name>
<dbReference type="SUPFAM" id="SSF55486">
    <property type="entry name" value="Metalloproteases ('zincins'), catalytic domain"/>
    <property type="match status" value="1"/>
</dbReference>
<evidence type="ECO:0000256" key="2">
    <source>
        <dbReference type="ARBA" id="ARBA00022670"/>
    </source>
</evidence>
<dbReference type="InterPro" id="IPR042089">
    <property type="entry name" value="Peptidase_M13_dom_2"/>
</dbReference>
<comment type="cofactor">
    <cofactor evidence="1">
        <name>Zn(2+)</name>
        <dbReference type="ChEBI" id="CHEBI:29105"/>
    </cofactor>
</comment>
<dbReference type="PANTHER" id="PTHR11733:SF241">
    <property type="entry name" value="GH26575P-RELATED"/>
    <property type="match status" value="1"/>
</dbReference>
<dbReference type="Gene3D" id="1.10.1380.10">
    <property type="entry name" value="Neutral endopeptidase , domain2"/>
    <property type="match status" value="1"/>
</dbReference>
<reference evidence="10" key="1">
    <citation type="journal article" date="2020" name="Nature">
        <title>Giant virus diversity and host interactions through global metagenomics.</title>
        <authorList>
            <person name="Schulz F."/>
            <person name="Roux S."/>
            <person name="Paez-Espino D."/>
            <person name="Jungbluth S."/>
            <person name="Walsh D.A."/>
            <person name="Denef V.J."/>
            <person name="McMahon K.D."/>
            <person name="Konstantinidis K.T."/>
            <person name="Eloe-Fadrosh E.A."/>
            <person name="Kyrpides N.C."/>
            <person name="Woyke T."/>
        </authorList>
    </citation>
    <scope>NUCLEOTIDE SEQUENCE</scope>
    <source>
        <strain evidence="10">GVMAG-M-3300009161-30</strain>
    </source>
</reference>
<dbReference type="Pfam" id="PF01431">
    <property type="entry name" value="Peptidase_M13"/>
    <property type="match status" value="1"/>
</dbReference>
<keyword evidence="2" id="KW-0645">Protease</keyword>
<accession>A0A6C0EUM5</accession>
<dbReference type="Pfam" id="PF05649">
    <property type="entry name" value="Peptidase_M13_N"/>
    <property type="match status" value="1"/>
</dbReference>
<dbReference type="AlphaFoldDB" id="A0A6C0EUM5"/>
<proteinExistence type="predicted"/>
<dbReference type="GO" id="GO:0004222">
    <property type="term" value="F:metalloendopeptidase activity"/>
    <property type="evidence" value="ECO:0007669"/>
    <property type="project" value="InterPro"/>
</dbReference>
<protein>
    <recommendedName>
        <fullName evidence="11">Peptidase M13 C-terminal domain-containing protein</fullName>
    </recommendedName>
</protein>
<evidence type="ECO:0000259" key="8">
    <source>
        <dbReference type="Pfam" id="PF01431"/>
    </source>
</evidence>
<dbReference type="EMBL" id="MN738952">
    <property type="protein sequence ID" value="QHT32876.1"/>
    <property type="molecule type" value="Genomic_DNA"/>
</dbReference>
<evidence type="ECO:0000256" key="7">
    <source>
        <dbReference type="SAM" id="MobiDB-lite"/>
    </source>
</evidence>
<evidence type="ECO:0000256" key="5">
    <source>
        <dbReference type="ARBA" id="ARBA00022833"/>
    </source>
</evidence>
<dbReference type="InterPro" id="IPR024079">
    <property type="entry name" value="MetalloPept_cat_dom_sf"/>
</dbReference>
<keyword evidence="6" id="KW-0482">Metalloprotease</keyword>
<feature type="compositionally biased region" description="Basic residues" evidence="7">
    <location>
        <begin position="8"/>
        <end position="22"/>
    </location>
</feature>
<feature type="region of interest" description="Disordered" evidence="7">
    <location>
        <begin position="1"/>
        <end position="23"/>
    </location>
</feature>
<evidence type="ECO:0000313" key="10">
    <source>
        <dbReference type="EMBL" id="QHT32876.1"/>
    </source>
</evidence>
<dbReference type="GO" id="GO:0046872">
    <property type="term" value="F:metal ion binding"/>
    <property type="evidence" value="ECO:0007669"/>
    <property type="project" value="UniProtKB-KW"/>
</dbReference>
<evidence type="ECO:0000256" key="1">
    <source>
        <dbReference type="ARBA" id="ARBA00001947"/>
    </source>
</evidence>
<keyword evidence="4" id="KW-0378">Hydrolase</keyword>
<evidence type="ECO:0008006" key="11">
    <source>
        <dbReference type="Google" id="ProtNLM"/>
    </source>
</evidence>